<evidence type="ECO:0000259" key="6">
    <source>
        <dbReference type="Pfam" id="PF03328"/>
    </source>
</evidence>
<dbReference type="PANTHER" id="PTHR32308:SF0">
    <property type="entry name" value="HPCH_HPAI ALDOLASE_CITRATE LYASE DOMAIN-CONTAINING PROTEIN"/>
    <property type="match status" value="1"/>
</dbReference>
<evidence type="ECO:0000256" key="2">
    <source>
        <dbReference type="ARBA" id="ARBA00022723"/>
    </source>
</evidence>
<evidence type="ECO:0000256" key="5">
    <source>
        <dbReference type="PIRSR" id="PIRSR015582-2"/>
    </source>
</evidence>
<dbReference type="HOGENOM" id="CLU_044864_2_1_11"/>
<evidence type="ECO:0000256" key="3">
    <source>
        <dbReference type="ARBA" id="ARBA00022842"/>
    </source>
</evidence>
<feature type="binding site" evidence="4">
    <location>
        <position position="69"/>
    </location>
    <ligand>
        <name>substrate</name>
    </ligand>
</feature>
<reference evidence="8" key="4">
    <citation type="journal article" date="2008" name="Proc. Natl. Acad. Sci. U.S.A.">
        <title>2-Alkyl-4-hydroxymethylfuran-3-carboxylic acids, antibiotic production inducers discovered by Streptomyces coelicolor genome mining.</title>
        <authorList>
            <person name="Corre C."/>
            <person name="Song L."/>
            <person name="O'Rourke S."/>
            <person name="Chater K.F."/>
            <person name="Challis G.L."/>
        </authorList>
    </citation>
    <scope>NUCLEOTIDE SEQUENCE</scope>
    <source>
        <strain evidence="8">A3</strain>
        <plasmid evidence="9">SCP1</plasmid>
    </source>
</reference>
<gene>
    <name evidence="8" type="ordered locus">SCP1.302</name>
    <name evidence="7" type="ordered locus">SCP1.52c</name>
</gene>
<keyword evidence="9" id="KW-1185">Reference proteome</keyword>
<reference evidence="8" key="1">
    <citation type="journal article" date="1998" name="J. Bacteriol.">
        <title>Cloning and physical mapping of the EcoRI fragments of the giant linear plasmid SCP1.</title>
        <authorList>
            <person name="Redenbach M."/>
            <person name="Ikeda K."/>
            <person name="Yamasaki M."/>
            <person name="Kinashi H."/>
        </authorList>
    </citation>
    <scope>NUCLEOTIDE SEQUENCE</scope>
    <source>
        <strain evidence="8">A3</strain>
        <plasmid evidence="9">SCP1</plasmid>
    </source>
</reference>
<keyword evidence="3 5" id="KW-0460">Magnesium</keyword>
<dbReference type="PIRSF" id="PIRSF015582">
    <property type="entry name" value="Cit_lyase_B"/>
    <property type="match status" value="1"/>
</dbReference>
<protein>
    <submittedName>
        <fullName evidence="8">Lysase</fullName>
    </submittedName>
</protein>
<dbReference type="SUPFAM" id="SSF51621">
    <property type="entry name" value="Phosphoenolpyruvate/pyruvate domain"/>
    <property type="match status" value="1"/>
</dbReference>
<proteinExistence type="predicted"/>
<evidence type="ECO:0000256" key="1">
    <source>
        <dbReference type="ARBA" id="ARBA00001946"/>
    </source>
</evidence>
<dbReference type="PANTHER" id="PTHR32308">
    <property type="entry name" value="LYASE BETA SUBUNIT, PUTATIVE (AFU_ORTHOLOGUE AFUA_4G13030)-RELATED"/>
    <property type="match status" value="1"/>
</dbReference>
<dbReference type="KEGG" id="sco:SCP1.302"/>
<evidence type="ECO:0000256" key="4">
    <source>
        <dbReference type="PIRSR" id="PIRSR015582-1"/>
    </source>
</evidence>
<dbReference type="InterPro" id="IPR040442">
    <property type="entry name" value="Pyrv_kinase-like_dom_sf"/>
</dbReference>
<evidence type="ECO:0000313" key="7">
    <source>
        <dbReference type="EMBL" id="CAC36574.1"/>
    </source>
</evidence>
<dbReference type="AlphaFoldDB" id="Q99Q47"/>
<dbReference type="InterPro" id="IPR005000">
    <property type="entry name" value="Aldolase/citrate-lyase_domain"/>
</dbReference>
<dbReference type="PATRIC" id="fig|100226.15.peg.8000"/>
<reference evidence="8" key="6">
    <citation type="submission" date="2015-02" db="EMBL/GenBank/DDBJ databases">
        <title>.</title>
        <authorList>
            <person name="Brown S.P."/>
            <person name="Murphy L.D."/>
            <person name="Harris D."/>
        </authorList>
    </citation>
    <scope>NUCLEOTIDE SEQUENCE</scope>
    <source>
        <strain evidence="8">A3</strain>
        <plasmid evidence="9">SCP1</plasmid>
    </source>
</reference>
<evidence type="ECO:0000313" key="9">
    <source>
        <dbReference type="Proteomes" id="UP000001973"/>
    </source>
</evidence>
<dbReference type="Proteomes" id="UP000001973">
    <property type="component" value="Plasmid SCP1"/>
</dbReference>
<feature type="binding site" evidence="4">
    <location>
        <position position="127"/>
    </location>
    <ligand>
        <name>substrate</name>
    </ligand>
</feature>
<dbReference type="Pfam" id="PF03328">
    <property type="entry name" value="HpcH_HpaI"/>
    <property type="match status" value="1"/>
</dbReference>
<dbReference type="RefSeq" id="WP_011039353.1">
    <property type="nucleotide sequence ID" value="NC_003903.1"/>
</dbReference>
<feature type="binding site" evidence="5">
    <location>
        <position position="153"/>
    </location>
    <ligand>
        <name>Mg(2+)</name>
        <dbReference type="ChEBI" id="CHEBI:18420"/>
    </ligand>
</feature>
<reference evidence="8" key="2">
    <citation type="submission" date="2001-02" db="EMBL/GenBank/DDBJ databases">
        <authorList>
            <person name="Bentley S.D."/>
            <person name="Parkhill J."/>
            <person name="Barrell B.G."/>
            <person name="Rajandream M.A."/>
        </authorList>
    </citation>
    <scope>NUCLEOTIDE SEQUENCE</scope>
    <source>
        <strain evidence="8">A3</strain>
        <plasmid evidence="9">SCP1</plasmid>
    </source>
</reference>
<comment type="cofactor">
    <cofactor evidence="1">
        <name>Mg(2+)</name>
        <dbReference type="ChEBI" id="CHEBI:18420"/>
    </cofactor>
</comment>
<keyword evidence="2 5" id="KW-0479">Metal-binding</keyword>
<feature type="domain" description="HpcH/HpaI aldolase/citrate lyase" evidence="6">
    <location>
        <begin position="12"/>
        <end position="219"/>
    </location>
</feature>
<dbReference type="GO" id="GO:0006107">
    <property type="term" value="P:oxaloacetate metabolic process"/>
    <property type="evidence" value="ECO:0000318"/>
    <property type="project" value="GO_Central"/>
</dbReference>
<dbReference type="EMBL" id="AL589148">
    <property type="protein sequence ID" value="CAC36827.1"/>
    <property type="molecule type" value="Genomic_DNA"/>
</dbReference>
<dbReference type="OrthoDB" id="5172636at2"/>
<evidence type="ECO:0000313" key="8">
    <source>
        <dbReference type="EMBL" id="CAC36827.1"/>
    </source>
</evidence>
<dbReference type="GO" id="GO:0000287">
    <property type="term" value="F:magnesium ion binding"/>
    <property type="evidence" value="ECO:0000318"/>
    <property type="project" value="GO_Central"/>
</dbReference>
<accession>Q99Q47</accession>
<feature type="binding site" evidence="5">
    <location>
        <position position="127"/>
    </location>
    <ligand>
        <name>Mg(2+)</name>
        <dbReference type="ChEBI" id="CHEBI:18420"/>
    </ligand>
</feature>
<dbReference type="KEGG" id="sco:SCP1.52c"/>
<dbReference type="InterPro" id="IPR015813">
    <property type="entry name" value="Pyrv/PenolPyrv_kinase-like_dom"/>
</dbReference>
<geneLocation type="plasmid" evidence="9">
    <name>SCP1</name>
</geneLocation>
<reference evidence="8" key="5">
    <citation type="journal article" date="2009" name="Mol. Microbiol.">
        <title>Extracellular signalling, translational control, two repressors and an activator all contribute to the regulation of methylenomycin production in Streptomyces coelicolor.</title>
        <authorList>
            <person name="O'Rourke S."/>
            <person name="Wietzorrek A."/>
            <person name="Fowler K."/>
            <person name="Corre C."/>
            <person name="Challis G.L."/>
            <person name="Chater K.F."/>
        </authorList>
    </citation>
    <scope>NUCLEOTIDE SEQUENCE</scope>
    <source>
        <strain evidence="8">A3</strain>
        <plasmid evidence="9">SCP1</plasmid>
    </source>
</reference>
<dbReference type="Gene3D" id="3.20.20.60">
    <property type="entry name" value="Phosphoenolpyruvate-binding domains"/>
    <property type="match status" value="1"/>
</dbReference>
<dbReference type="STRING" id="100226.gene:17765558"/>
<name>Q99Q47_STRCO</name>
<reference evidence="9" key="3">
    <citation type="journal article" date="2002" name="Nature">
        <title>Complete genome sequence of the model actinomycete Streptomyces coelicolor A3(2).</title>
        <authorList>
            <person name="Bentley S.D."/>
            <person name="Chater K.F."/>
            <person name="Cerdeno-Tarraga A.M."/>
            <person name="Challis G.L."/>
            <person name="Thomson N.R."/>
            <person name="James K.D."/>
            <person name="Harris D.E."/>
            <person name="Quail M.A."/>
            <person name="Kieser H."/>
            <person name="Harper D."/>
            <person name="Bateman A."/>
            <person name="Brown S."/>
            <person name="Chandra G."/>
            <person name="Chen C.W."/>
            <person name="Collins M."/>
            <person name="Cronin A."/>
            <person name="Fraser A."/>
            <person name="Goble A."/>
            <person name="Hidalgo J."/>
            <person name="Hornsby T."/>
            <person name="Howarth S."/>
            <person name="Huang C.H."/>
            <person name="Kieser T."/>
            <person name="Larke L."/>
            <person name="Murphy L."/>
            <person name="Oliver K."/>
            <person name="O'Neil S."/>
            <person name="Rabbinowitsch E."/>
            <person name="Rajandream M.A."/>
            <person name="Rutherford K."/>
            <person name="Rutter S."/>
            <person name="Seeger K."/>
            <person name="Saunders D."/>
            <person name="Sharp S."/>
            <person name="Squares R."/>
            <person name="Squares S."/>
            <person name="Taylor K."/>
            <person name="Warren T."/>
            <person name="Wietzorrek A."/>
            <person name="Woodward J."/>
            <person name="Barrell B.G."/>
            <person name="Parkhill J."/>
            <person name="Hopwood D.A."/>
        </authorList>
    </citation>
    <scope>NUCLEOTIDE SEQUENCE [LARGE SCALE GENOMIC DNA]</scope>
    <source>
        <strain evidence="9">ATCC BAA-471 / A3(2) / M145</strain>
        <plasmid evidence="9">SCP1</plasmid>
    </source>
</reference>
<organism evidence="8 9">
    <name type="scientific">Streptomyces coelicolor (strain ATCC BAA-471 / A3(2) / M145)</name>
    <dbReference type="NCBI Taxonomy" id="100226"/>
    <lineage>
        <taxon>Bacteria</taxon>
        <taxon>Bacillati</taxon>
        <taxon>Actinomycetota</taxon>
        <taxon>Actinomycetes</taxon>
        <taxon>Kitasatosporales</taxon>
        <taxon>Streptomycetaceae</taxon>
        <taxon>Streptomyces</taxon>
        <taxon>Streptomyces albidoflavus group</taxon>
    </lineage>
</organism>
<dbReference type="GO" id="GO:0003824">
    <property type="term" value="F:catalytic activity"/>
    <property type="evidence" value="ECO:0007669"/>
    <property type="project" value="InterPro"/>
</dbReference>
<sequence length="287" mass="30019">MTTTPAGVWLITPGHTPARFTSAHAAGADVALVDLEDSVPPAAKPAARTTARAFFTHPDTPAGCTRGIRINALTTREALQDLAALADYPVPPAVVLIPKVEAPCDLDVVAAALDASGHRPLLYGLIETPQAVQNLSEIVRSEHLSGLLFGTADYARSVGATRAWEPMLYARSALVTHAAAAGIPVIDSPYFDLDDQDGLHAEAVRVRDLGFRGKSCVHPRQVATVASVFRPTPEQIARARAIVAAAEGADGGIVRIGHQMIGPPMVQDARDLLARTATAETTAGATP</sequence>
<dbReference type="InterPro" id="IPR011206">
    <property type="entry name" value="Citrate_lyase_beta/mcl1/mcl2"/>
</dbReference>
<dbReference type="EMBL" id="AL589148">
    <property type="protein sequence ID" value="CAC36574.1"/>
    <property type="molecule type" value="Genomic_DNA"/>
</dbReference>